<gene>
    <name evidence="12" type="ORF">PCASD_02384</name>
</gene>
<dbReference type="UniPathway" id="UPA00142">
    <property type="reaction ID" value="UER00209"/>
</dbReference>
<feature type="transmembrane region" description="Helical" evidence="11">
    <location>
        <begin position="473"/>
        <end position="495"/>
    </location>
</feature>
<dbReference type="EC" id="6.3.2.2" evidence="3 10"/>
<comment type="caution">
    <text evidence="12">The sequence shown here is derived from an EMBL/GenBank/DDBJ whole genome shotgun (WGS) entry which is preliminary data.</text>
</comment>
<organism evidence="12 13">
    <name type="scientific">Puccinia coronata f. sp. avenae</name>
    <dbReference type="NCBI Taxonomy" id="200324"/>
    <lineage>
        <taxon>Eukaryota</taxon>
        <taxon>Fungi</taxon>
        <taxon>Dikarya</taxon>
        <taxon>Basidiomycota</taxon>
        <taxon>Pucciniomycotina</taxon>
        <taxon>Pucciniomycetes</taxon>
        <taxon>Pucciniales</taxon>
        <taxon>Pucciniaceae</taxon>
        <taxon>Puccinia</taxon>
    </lineage>
</organism>
<evidence type="ECO:0000256" key="5">
    <source>
        <dbReference type="ARBA" id="ARBA00022684"/>
    </source>
</evidence>
<dbReference type="GO" id="GO:0004357">
    <property type="term" value="F:glutamate-cysteine ligase activity"/>
    <property type="evidence" value="ECO:0007669"/>
    <property type="project" value="UniProtKB-UniRule"/>
</dbReference>
<comment type="catalytic activity">
    <reaction evidence="10">
        <text>L-cysteine + L-glutamate + ATP = gamma-L-glutamyl-L-cysteine + ADP + phosphate + H(+)</text>
        <dbReference type="Rhea" id="RHEA:13285"/>
        <dbReference type="ChEBI" id="CHEBI:15378"/>
        <dbReference type="ChEBI" id="CHEBI:29985"/>
        <dbReference type="ChEBI" id="CHEBI:30616"/>
        <dbReference type="ChEBI" id="CHEBI:35235"/>
        <dbReference type="ChEBI" id="CHEBI:43474"/>
        <dbReference type="ChEBI" id="CHEBI:58173"/>
        <dbReference type="ChEBI" id="CHEBI:456216"/>
        <dbReference type="EC" id="6.3.2.2"/>
    </reaction>
</comment>
<sequence length="666" mass="75378">MGLLSLGTPFDWSEAKQHADHVRKQGIQQFLRLWRNLQDRTHNVPLWGDEIEYFLVSLDHTTRQAHLALKQEEILASLQQPSIDPLPPQVDVRPIFHQEYGRYMLESTPGAPYVATLEDCLRVEPNMRYRRELIKAQLADNETLVTLTSFPRLGAPGIFTVPRATPCGPVAQSLYLPDEIINQHIRFPTLTRNIRKRRESKVAILVPIFQDINTPKPFRDPTVPIEAPQTPVAPGVSTSSTVTSAPVTNGLPSKTEKIIIPTIPDNNIYLDAMGFGMGCSCLQTTYQAYSITQARYLYDALAPVAPIMMALSAATPIFKGFLSDVDCRWNVIVGAVDDRTESERNPGSMHQKFIPKSRYDSISLYIADNPLHRPEYDDVLAPVDKSIETDLIQNGVDRILARHIAHLFIRDPLVIFSETLEPLSNETVEHFENLQSTNWQSVRFKPPPSSSSDIGWRVEFRTLEVQITDFENAAYSIFVILLIRAILMFNVNFYIPLSKVDENMRRAQLRNAAGSGSFYFRTQVQSNTSQSPKSLIEEQGRIPSVRVDGHQPEFEEMTMDEIIHGKQSSQYPGLMHLVLSYVDQVDADDQVKQKIKKYLDFISARASGRLMTTASYIRDFVKAHPAYRGDSIVSSEINYDLICRIKEIEAGTYRAEELLGPGYYST</sequence>
<dbReference type="EMBL" id="PGCI01000033">
    <property type="protein sequence ID" value="PLW47185.1"/>
    <property type="molecule type" value="Genomic_DNA"/>
</dbReference>
<evidence type="ECO:0000256" key="4">
    <source>
        <dbReference type="ARBA" id="ARBA00022598"/>
    </source>
</evidence>
<evidence type="ECO:0000256" key="6">
    <source>
        <dbReference type="ARBA" id="ARBA00022741"/>
    </source>
</evidence>
<evidence type="ECO:0000256" key="8">
    <source>
        <dbReference type="ARBA" id="ARBA00030585"/>
    </source>
</evidence>
<dbReference type="PANTHER" id="PTHR11164:SF0">
    <property type="entry name" value="GLUTAMATE--CYSTEINE LIGASE CATALYTIC SUBUNIT"/>
    <property type="match status" value="1"/>
</dbReference>
<dbReference type="GO" id="GO:0005524">
    <property type="term" value="F:ATP binding"/>
    <property type="evidence" value="ECO:0007669"/>
    <property type="project" value="UniProtKB-UniRule"/>
</dbReference>
<evidence type="ECO:0000313" key="12">
    <source>
        <dbReference type="EMBL" id="PLW47185.1"/>
    </source>
</evidence>
<evidence type="ECO:0000256" key="10">
    <source>
        <dbReference type="RuleBase" id="RU367135"/>
    </source>
</evidence>
<accession>A0A2N5VB25</accession>
<dbReference type="SUPFAM" id="SSF55931">
    <property type="entry name" value="Glutamine synthetase/guanido kinase"/>
    <property type="match status" value="1"/>
</dbReference>
<evidence type="ECO:0000256" key="2">
    <source>
        <dbReference type="ARBA" id="ARBA00008100"/>
    </source>
</evidence>
<evidence type="ECO:0000256" key="1">
    <source>
        <dbReference type="ARBA" id="ARBA00005006"/>
    </source>
</evidence>
<dbReference type="GO" id="GO:0006750">
    <property type="term" value="P:glutathione biosynthetic process"/>
    <property type="evidence" value="ECO:0007669"/>
    <property type="project" value="UniProtKB-UniRule"/>
</dbReference>
<keyword evidence="11" id="KW-0472">Membrane</keyword>
<comment type="pathway">
    <text evidence="1 10">Sulfur metabolism; glutathione biosynthesis; glutathione from L-cysteine and L-glutamate: step 1/2.</text>
</comment>
<protein>
    <recommendedName>
        <fullName evidence="3 10">Glutamate--cysteine ligase</fullName>
        <ecNumber evidence="3 10">6.3.2.2</ecNumber>
    </recommendedName>
    <alternativeName>
        <fullName evidence="9 10">Gamma-ECS</fullName>
    </alternativeName>
    <alternativeName>
        <fullName evidence="8 10">Gamma-glutamylcysteine synthetase</fullName>
    </alternativeName>
</protein>
<dbReference type="GO" id="GO:0017109">
    <property type="term" value="C:glutamate-cysteine ligase complex"/>
    <property type="evidence" value="ECO:0007669"/>
    <property type="project" value="TreeGrafter"/>
</dbReference>
<dbReference type="PANTHER" id="PTHR11164">
    <property type="entry name" value="GLUTAMATE CYSTEINE LIGASE"/>
    <property type="match status" value="1"/>
</dbReference>
<reference evidence="12 13" key="1">
    <citation type="submission" date="2017-11" db="EMBL/GenBank/DDBJ databases">
        <title>De novo assembly and phasing of dikaryotic genomes from two isolates of Puccinia coronata f. sp. avenae, the causal agent of oat crown rust.</title>
        <authorList>
            <person name="Miller M.E."/>
            <person name="Zhang Y."/>
            <person name="Omidvar V."/>
            <person name="Sperschneider J."/>
            <person name="Schwessinger B."/>
            <person name="Raley C."/>
            <person name="Palmer J.M."/>
            <person name="Garnica D."/>
            <person name="Upadhyaya N."/>
            <person name="Rathjen J."/>
            <person name="Taylor J.M."/>
            <person name="Park R.F."/>
            <person name="Dodds P.N."/>
            <person name="Hirsch C.D."/>
            <person name="Kianian S.F."/>
            <person name="Figueroa M."/>
        </authorList>
    </citation>
    <scope>NUCLEOTIDE SEQUENCE [LARGE SCALE GENOMIC DNA]</scope>
    <source>
        <strain evidence="12">12SD80</strain>
    </source>
</reference>
<keyword evidence="6 10" id="KW-0547">Nucleotide-binding</keyword>
<dbReference type="InterPro" id="IPR004308">
    <property type="entry name" value="GCS"/>
</dbReference>
<dbReference type="FunFam" id="3.30.590.50:FF:000002">
    <property type="entry name" value="Glutamate--cysteine ligase catalytic subunit"/>
    <property type="match status" value="1"/>
</dbReference>
<evidence type="ECO:0000256" key="11">
    <source>
        <dbReference type="SAM" id="Phobius"/>
    </source>
</evidence>
<name>A0A2N5VB25_9BASI</name>
<keyword evidence="11" id="KW-1133">Transmembrane helix</keyword>
<dbReference type="AlphaFoldDB" id="A0A2N5VB25"/>
<evidence type="ECO:0000256" key="3">
    <source>
        <dbReference type="ARBA" id="ARBA00012220"/>
    </source>
</evidence>
<comment type="similarity">
    <text evidence="2 10">Belongs to the glutamate--cysteine ligase type 3 family.</text>
</comment>
<keyword evidence="11" id="KW-0812">Transmembrane</keyword>
<dbReference type="Pfam" id="PF03074">
    <property type="entry name" value="GCS"/>
    <property type="match status" value="1"/>
</dbReference>
<dbReference type="Gene3D" id="3.30.590.50">
    <property type="match status" value="2"/>
</dbReference>
<dbReference type="Proteomes" id="UP000235392">
    <property type="component" value="Unassembled WGS sequence"/>
</dbReference>
<proteinExistence type="inferred from homology"/>
<evidence type="ECO:0000256" key="7">
    <source>
        <dbReference type="ARBA" id="ARBA00022840"/>
    </source>
</evidence>
<evidence type="ECO:0000256" key="9">
    <source>
        <dbReference type="ARBA" id="ARBA00032122"/>
    </source>
</evidence>
<keyword evidence="7 10" id="KW-0067">ATP-binding</keyword>
<evidence type="ECO:0000313" key="13">
    <source>
        <dbReference type="Proteomes" id="UP000235392"/>
    </source>
</evidence>
<keyword evidence="5 10" id="KW-0317">Glutathione biosynthesis</keyword>
<dbReference type="InterPro" id="IPR014746">
    <property type="entry name" value="Gln_synth/guanido_kin_cat_dom"/>
</dbReference>
<keyword evidence="4 10" id="KW-0436">Ligase</keyword>
<dbReference type="Gene3D" id="1.10.8.960">
    <property type="match status" value="1"/>
</dbReference>